<dbReference type="EMBL" id="WLVL01000017">
    <property type="protein sequence ID" value="MTB71068.1"/>
    <property type="molecule type" value="Genomic_DNA"/>
</dbReference>
<keyword evidence="3" id="KW-0949">S-adenosyl-L-methionine</keyword>
<dbReference type="Pfam" id="PF13649">
    <property type="entry name" value="Methyltransf_25"/>
    <property type="match status" value="1"/>
</dbReference>
<evidence type="ECO:0000313" key="6">
    <source>
        <dbReference type="EMBL" id="MTB71068.1"/>
    </source>
</evidence>
<protein>
    <submittedName>
        <fullName evidence="6">Methyltransferase domain-containing protein</fullName>
    </submittedName>
</protein>
<dbReference type="InterPro" id="IPR041698">
    <property type="entry name" value="Methyltransf_25"/>
</dbReference>
<feature type="region of interest" description="Disordered" evidence="4">
    <location>
        <begin position="175"/>
        <end position="198"/>
    </location>
</feature>
<evidence type="ECO:0000256" key="1">
    <source>
        <dbReference type="ARBA" id="ARBA00022603"/>
    </source>
</evidence>
<evidence type="ECO:0000256" key="3">
    <source>
        <dbReference type="ARBA" id="ARBA00022691"/>
    </source>
</evidence>
<keyword evidence="7" id="KW-1185">Reference proteome</keyword>
<dbReference type="RefSeq" id="WP_154592418.1">
    <property type="nucleotide sequence ID" value="NZ_WLVL01000017.1"/>
</dbReference>
<dbReference type="SUPFAM" id="SSF53335">
    <property type="entry name" value="S-adenosyl-L-methionine-dependent methyltransferases"/>
    <property type="match status" value="1"/>
</dbReference>
<dbReference type="PANTHER" id="PTHR43464">
    <property type="entry name" value="METHYLTRANSFERASE"/>
    <property type="match status" value="1"/>
</dbReference>
<organism evidence="6 7">
    <name type="scientific">Arsenicicoccus cauae</name>
    <dbReference type="NCBI Taxonomy" id="2663847"/>
    <lineage>
        <taxon>Bacteria</taxon>
        <taxon>Bacillati</taxon>
        <taxon>Actinomycetota</taxon>
        <taxon>Actinomycetes</taxon>
        <taxon>Micrococcales</taxon>
        <taxon>Intrasporangiaceae</taxon>
        <taxon>Arsenicicoccus</taxon>
    </lineage>
</organism>
<reference evidence="6 7" key="1">
    <citation type="submission" date="2019-11" db="EMBL/GenBank/DDBJ databases">
        <title>Whole genome sequencing identifies a novel species of the genus Arsenicicoccus isolated from human blood.</title>
        <authorList>
            <person name="Jeong J.H."/>
            <person name="Kweon O.J."/>
            <person name="Kim H.R."/>
            <person name="Kim T.-H."/>
            <person name="Ha S.-M."/>
            <person name="Lee M.-K."/>
        </authorList>
    </citation>
    <scope>NUCLEOTIDE SEQUENCE [LARGE SCALE GENOMIC DNA]</scope>
    <source>
        <strain evidence="6 7">MKL-02</strain>
    </source>
</reference>
<proteinExistence type="predicted"/>
<dbReference type="AlphaFoldDB" id="A0A6I3IA43"/>
<keyword evidence="2 6" id="KW-0808">Transferase</keyword>
<keyword evidence="1 6" id="KW-0489">Methyltransferase</keyword>
<comment type="caution">
    <text evidence="6">The sequence shown here is derived from an EMBL/GenBank/DDBJ whole genome shotgun (WGS) entry which is preliminary data.</text>
</comment>
<feature type="domain" description="Methyltransferase" evidence="5">
    <location>
        <begin position="26"/>
        <end position="121"/>
    </location>
</feature>
<evidence type="ECO:0000313" key="7">
    <source>
        <dbReference type="Proteomes" id="UP000431092"/>
    </source>
</evidence>
<evidence type="ECO:0000259" key="5">
    <source>
        <dbReference type="Pfam" id="PF13649"/>
    </source>
</evidence>
<evidence type="ECO:0000256" key="2">
    <source>
        <dbReference type="ARBA" id="ARBA00022679"/>
    </source>
</evidence>
<name>A0A6I3IA43_9MICO</name>
<gene>
    <name evidence="6" type="ORF">GGG17_03580</name>
</gene>
<evidence type="ECO:0000256" key="4">
    <source>
        <dbReference type="SAM" id="MobiDB-lite"/>
    </source>
</evidence>
<dbReference type="Gene3D" id="3.40.50.150">
    <property type="entry name" value="Vaccinia Virus protein VP39"/>
    <property type="match status" value="1"/>
</dbReference>
<dbReference type="InterPro" id="IPR029063">
    <property type="entry name" value="SAM-dependent_MTases_sf"/>
</dbReference>
<dbReference type="PANTHER" id="PTHR43464:SF19">
    <property type="entry name" value="UBIQUINONE BIOSYNTHESIS O-METHYLTRANSFERASE, MITOCHONDRIAL"/>
    <property type="match status" value="1"/>
</dbReference>
<dbReference type="GO" id="GO:0032259">
    <property type="term" value="P:methylation"/>
    <property type="evidence" value="ECO:0007669"/>
    <property type="project" value="UniProtKB-KW"/>
</dbReference>
<sequence length="198" mass="20920">MSVETSADPHGEAELVASLLPEGGRVLDAGCGTGRVALRLAELGHPVVGVDADLSLLRVAADRNPRIPFWLSDLAELDIPQGIIGAGFDVVVLAGNAIPLLAPGTLDEVMCTLRGVLKPQGLVVAGLGLDAQHLPEGIPSVSLEDYDDACSGADLELVERYATWDRQPFDGGDYAVSVHRRPPARPTPVSRLRSLLHR</sequence>
<dbReference type="CDD" id="cd02440">
    <property type="entry name" value="AdoMet_MTases"/>
    <property type="match status" value="1"/>
</dbReference>
<accession>A0A6I3IA43</accession>
<dbReference type="GO" id="GO:0008168">
    <property type="term" value="F:methyltransferase activity"/>
    <property type="evidence" value="ECO:0007669"/>
    <property type="project" value="UniProtKB-KW"/>
</dbReference>
<dbReference type="Proteomes" id="UP000431092">
    <property type="component" value="Unassembled WGS sequence"/>
</dbReference>